<dbReference type="GO" id="GO:0043998">
    <property type="term" value="F:histone H2A acetyltransferase activity"/>
    <property type="evidence" value="ECO:0007669"/>
    <property type="project" value="InterPro"/>
</dbReference>
<dbReference type="PROSITE" id="PS51186">
    <property type="entry name" value="GNAT"/>
    <property type="match status" value="1"/>
</dbReference>
<evidence type="ECO:0000256" key="1">
    <source>
        <dbReference type="ARBA" id="ARBA00004123"/>
    </source>
</evidence>
<dbReference type="Pfam" id="PF00583">
    <property type="entry name" value="Acetyltransf_1"/>
    <property type="match status" value="1"/>
</dbReference>
<evidence type="ECO:0000256" key="10">
    <source>
        <dbReference type="ARBA" id="ARBA00047821"/>
    </source>
</evidence>
<accession>A0A6A6X9R7</accession>
<keyword evidence="7 14" id="KW-0808">Transferase</keyword>
<dbReference type="EMBL" id="MU001942">
    <property type="protein sequence ID" value="KAF2793108.1"/>
    <property type="molecule type" value="Genomic_DNA"/>
</dbReference>
<dbReference type="GO" id="GO:0010485">
    <property type="term" value="F:histone H4 acetyltransferase activity"/>
    <property type="evidence" value="ECO:0007669"/>
    <property type="project" value="InterPro"/>
</dbReference>
<dbReference type="Proteomes" id="UP000799757">
    <property type="component" value="Unassembled WGS sequence"/>
</dbReference>
<dbReference type="OrthoDB" id="424551at2759"/>
<protein>
    <recommendedName>
        <fullName evidence="5">N-alpha-acetyltransferase 40</fullName>
        <ecNumber evidence="4">2.3.1.257</ecNumber>
    </recommendedName>
</protein>
<comment type="similarity">
    <text evidence="3">Belongs to the acetyltransferase family. NAA40 subfamily.</text>
</comment>
<feature type="region of interest" description="Disordered" evidence="12">
    <location>
        <begin position="1"/>
        <end position="34"/>
    </location>
</feature>
<feature type="domain" description="N-acetyltransferase" evidence="13">
    <location>
        <begin position="152"/>
        <end position="262"/>
    </location>
</feature>
<evidence type="ECO:0000256" key="2">
    <source>
        <dbReference type="ARBA" id="ARBA00004496"/>
    </source>
</evidence>
<dbReference type="GO" id="GO:0005737">
    <property type="term" value="C:cytoplasm"/>
    <property type="evidence" value="ECO:0007669"/>
    <property type="project" value="UniProtKB-SubCell"/>
</dbReference>
<comment type="catalytic activity">
    <reaction evidence="11">
        <text>N-terminal L-seryl-[histone H4] + acetyl-CoA = N-terminal N(alpha)-acetyl-L-seryl-[histone H4] + CoA + H(+)</text>
        <dbReference type="Rhea" id="RHEA:50596"/>
        <dbReference type="Rhea" id="RHEA-COMP:12740"/>
        <dbReference type="Rhea" id="RHEA-COMP:12743"/>
        <dbReference type="ChEBI" id="CHEBI:15378"/>
        <dbReference type="ChEBI" id="CHEBI:57287"/>
        <dbReference type="ChEBI" id="CHEBI:57288"/>
        <dbReference type="ChEBI" id="CHEBI:64738"/>
        <dbReference type="ChEBI" id="CHEBI:83690"/>
        <dbReference type="EC" id="2.3.1.257"/>
    </reaction>
</comment>
<dbReference type="SUPFAM" id="SSF55729">
    <property type="entry name" value="Acyl-CoA N-acyltransferases (Nat)"/>
    <property type="match status" value="1"/>
</dbReference>
<dbReference type="CDD" id="cd04301">
    <property type="entry name" value="NAT_SF"/>
    <property type="match status" value="1"/>
</dbReference>
<dbReference type="Gene3D" id="3.40.630.30">
    <property type="match status" value="1"/>
</dbReference>
<dbReference type="PANTHER" id="PTHR20531:SF1">
    <property type="entry name" value="N-ALPHA-ACETYLTRANSFERASE 40"/>
    <property type="match status" value="1"/>
</dbReference>
<evidence type="ECO:0000256" key="4">
    <source>
        <dbReference type="ARBA" id="ARBA00012950"/>
    </source>
</evidence>
<keyword evidence="6" id="KW-0963">Cytoplasm</keyword>
<gene>
    <name evidence="14" type="ORF">K505DRAFT_325702</name>
</gene>
<evidence type="ECO:0000313" key="14">
    <source>
        <dbReference type="EMBL" id="KAF2793108.1"/>
    </source>
</evidence>
<keyword evidence="8" id="KW-0539">Nucleus</keyword>
<dbReference type="InterPro" id="IPR039949">
    <property type="entry name" value="NAA40"/>
</dbReference>
<evidence type="ECO:0000256" key="11">
    <source>
        <dbReference type="ARBA" id="ARBA00049524"/>
    </source>
</evidence>
<organism evidence="14 15">
    <name type="scientific">Melanomma pulvis-pyrius CBS 109.77</name>
    <dbReference type="NCBI Taxonomy" id="1314802"/>
    <lineage>
        <taxon>Eukaryota</taxon>
        <taxon>Fungi</taxon>
        <taxon>Dikarya</taxon>
        <taxon>Ascomycota</taxon>
        <taxon>Pezizomycotina</taxon>
        <taxon>Dothideomycetes</taxon>
        <taxon>Pleosporomycetidae</taxon>
        <taxon>Pleosporales</taxon>
        <taxon>Melanommataceae</taxon>
        <taxon>Melanomma</taxon>
    </lineage>
</organism>
<dbReference type="AlphaFoldDB" id="A0A6A6X9R7"/>
<evidence type="ECO:0000256" key="9">
    <source>
        <dbReference type="ARBA" id="ARBA00023315"/>
    </source>
</evidence>
<evidence type="ECO:0000256" key="8">
    <source>
        <dbReference type="ARBA" id="ARBA00023242"/>
    </source>
</evidence>
<evidence type="ECO:0000256" key="6">
    <source>
        <dbReference type="ARBA" id="ARBA00022490"/>
    </source>
</evidence>
<evidence type="ECO:0000256" key="3">
    <source>
        <dbReference type="ARBA" id="ARBA00008870"/>
    </source>
</evidence>
<proteinExistence type="inferred from homology"/>
<reference evidence="14" key="1">
    <citation type="journal article" date="2020" name="Stud. Mycol.">
        <title>101 Dothideomycetes genomes: a test case for predicting lifestyles and emergence of pathogens.</title>
        <authorList>
            <person name="Haridas S."/>
            <person name="Albert R."/>
            <person name="Binder M."/>
            <person name="Bloem J."/>
            <person name="Labutti K."/>
            <person name="Salamov A."/>
            <person name="Andreopoulos B."/>
            <person name="Baker S."/>
            <person name="Barry K."/>
            <person name="Bills G."/>
            <person name="Bluhm B."/>
            <person name="Cannon C."/>
            <person name="Castanera R."/>
            <person name="Culley D."/>
            <person name="Daum C."/>
            <person name="Ezra D."/>
            <person name="Gonzalez J."/>
            <person name="Henrissat B."/>
            <person name="Kuo A."/>
            <person name="Liang C."/>
            <person name="Lipzen A."/>
            <person name="Lutzoni F."/>
            <person name="Magnuson J."/>
            <person name="Mondo S."/>
            <person name="Nolan M."/>
            <person name="Ohm R."/>
            <person name="Pangilinan J."/>
            <person name="Park H.-J."/>
            <person name="Ramirez L."/>
            <person name="Alfaro M."/>
            <person name="Sun H."/>
            <person name="Tritt A."/>
            <person name="Yoshinaga Y."/>
            <person name="Zwiers L.-H."/>
            <person name="Turgeon B."/>
            <person name="Goodwin S."/>
            <person name="Spatafora J."/>
            <person name="Crous P."/>
            <person name="Grigoriev I."/>
        </authorList>
    </citation>
    <scope>NUCLEOTIDE SEQUENCE</scope>
    <source>
        <strain evidence="14">CBS 109.77</strain>
    </source>
</reference>
<comment type="catalytic activity">
    <reaction evidence="10">
        <text>N-terminal L-seryl-[histone H2A] + acetyl-CoA = N-terminal N(alpha)-acetyl-L-seryl-[histone H2A] + CoA + H(+)</text>
        <dbReference type="Rhea" id="RHEA:50600"/>
        <dbReference type="Rhea" id="RHEA-COMP:12742"/>
        <dbReference type="Rhea" id="RHEA-COMP:12744"/>
        <dbReference type="ChEBI" id="CHEBI:15378"/>
        <dbReference type="ChEBI" id="CHEBI:57287"/>
        <dbReference type="ChEBI" id="CHEBI:57288"/>
        <dbReference type="ChEBI" id="CHEBI:64738"/>
        <dbReference type="ChEBI" id="CHEBI:83690"/>
        <dbReference type="EC" id="2.3.1.257"/>
    </reaction>
</comment>
<evidence type="ECO:0000256" key="12">
    <source>
        <dbReference type="SAM" id="MobiDB-lite"/>
    </source>
</evidence>
<evidence type="ECO:0000259" key="13">
    <source>
        <dbReference type="PROSITE" id="PS51186"/>
    </source>
</evidence>
<sequence length="262" mass="29523">MAPFKKVPLKRHRAVSSSSSSSPRISVKRARARQNHEFPQTVKMVFQSSNHTISIKNRIAEDDEMLTFSTPEFPITIELCPPNKSKVALGEPFLDDCLDIIESTSGADYKASSIGWHPTEKMKEMKDKAMMYLLVRSANTEVASESDKELPDPQKILGFLSFMFTNDDPPHAEREVVYIYELHLIEQLRGCGLGKHLIKIAERAARETGISKTMLTVFSSNKVARNLYKKLGYVKDECSPADREIRGRVIEADYVIMGKGLV</sequence>
<dbReference type="InterPro" id="IPR016181">
    <property type="entry name" value="Acyl_CoA_acyltransferase"/>
</dbReference>
<evidence type="ECO:0000256" key="7">
    <source>
        <dbReference type="ARBA" id="ARBA00022679"/>
    </source>
</evidence>
<dbReference type="EC" id="2.3.1.257" evidence="4"/>
<evidence type="ECO:0000256" key="5">
    <source>
        <dbReference type="ARBA" id="ARBA00015043"/>
    </source>
</evidence>
<dbReference type="GO" id="GO:1990189">
    <property type="term" value="F:protein N-terminal-serine acetyltransferase activity"/>
    <property type="evidence" value="ECO:0007669"/>
    <property type="project" value="UniProtKB-EC"/>
</dbReference>
<name>A0A6A6X9R7_9PLEO</name>
<keyword evidence="9 14" id="KW-0012">Acyltransferase</keyword>
<evidence type="ECO:0000313" key="15">
    <source>
        <dbReference type="Proteomes" id="UP000799757"/>
    </source>
</evidence>
<dbReference type="GO" id="GO:0005634">
    <property type="term" value="C:nucleus"/>
    <property type="evidence" value="ECO:0007669"/>
    <property type="project" value="UniProtKB-SubCell"/>
</dbReference>
<dbReference type="InterPro" id="IPR000182">
    <property type="entry name" value="GNAT_dom"/>
</dbReference>
<keyword evidence="15" id="KW-1185">Reference proteome</keyword>
<comment type="subcellular location">
    <subcellularLocation>
        <location evidence="2">Cytoplasm</location>
    </subcellularLocation>
    <subcellularLocation>
        <location evidence="1">Nucleus</location>
    </subcellularLocation>
</comment>
<dbReference type="PANTHER" id="PTHR20531">
    <property type="entry name" value="N-ALPHA-ACETYLTRANSFERASE 40"/>
    <property type="match status" value="1"/>
</dbReference>